<name>A0A6G1HNM9_9PEZI</name>
<evidence type="ECO:0000313" key="4">
    <source>
        <dbReference type="Proteomes" id="UP000799640"/>
    </source>
</evidence>
<dbReference type="EMBL" id="ML996703">
    <property type="protein sequence ID" value="KAF2397449.1"/>
    <property type="molecule type" value="Genomic_DNA"/>
</dbReference>
<dbReference type="PROSITE" id="PS50102">
    <property type="entry name" value="RRM"/>
    <property type="match status" value="1"/>
</dbReference>
<dbReference type="InterPro" id="IPR006509">
    <property type="entry name" value="RBM39_SF"/>
</dbReference>
<dbReference type="Gene3D" id="3.30.70.330">
    <property type="match status" value="1"/>
</dbReference>
<evidence type="ECO:0000313" key="3">
    <source>
        <dbReference type="EMBL" id="KAF2397449.1"/>
    </source>
</evidence>
<keyword evidence="4" id="KW-1185">Reference proteome</keyword>
<dbReference type="GO" id="GO:0006397">
    <property type="term" value="P:mRNA processing"/>
    <property type="evidence" value="ECO:0007669"/>
    <property type="project" value="InterPro"/>
</dbReference>
<accession>A0A6G1HNM9</accession>
<proteinExistence type="predicted"/>
<dbReference type="PANTHER" id="PTHR48036">
    <property type="entry name" value="SPLICING FACTOR (PAD-1), PUTATIVE (AFU_ORTHOLOGUE AFUA_1G15810)-RELATED"/>
    <property type="match status" value="1"/>
</dbReference>
<dbReference type="AlphaFoldDB" id="A0A6G1HNM9"/>
<evidence type="ECO:0000256" key="1">
    <source>
        <dbReference type="PROSITE-ProRule" id="PRU00176"/>
    </source>
</evidence>
<organism evidence="3 4">
    <name type="scientific">Trichodelitschia bisporula</name>
    <dbReference type="NCBI Taxonomy" id="703511"/>
    <lineage>
        <taxon>Eukaryota</taxon>
        <taxon>Fungi</taxon>
        <taxon>Dikarya</taxon>
        <taxon>Ascomycota</taxon>
        <taxon>Pezizomycotina</taxon>
        <taxon>Dothideomycetes</taxon>
        <taxon>Dothideomycetes incertae sedis</taxon>
        <taxon>Phaeotrichales</taxon>
        <taxon>Phaeotrichaceae</taxon>
        <taxon>Trichodelitschia</taxon>
    </lineage>
</organism>
<dbReference type="InterPro" id="IPR000504">
    <property type="entry name" value="RRM_dom"/>
</dbReference>
<dbReference type="OrthoDB" id="410044at2759"/>
<dbReference type="SMART" id="SM00360">
    <property type="entry name" value="RRM"/>
    <property type="match status" value="1"/>
</dbReference>
<reference evidence="3" key="1">
    <citation type="journal article" date="2020" name="Stud. Mycol.">
        <title>101 Dothideomycetes genomes: a test case for predicting lifestyles and emergence of pathogens.</title>
        <authorList>
            <person name="Haridas S."/>
            <person name="Albert R."/>
            <person name="Binder M."/>
            <person name="Bloem J."/>
            <person name="Labutti K."/>
            <person name="Salamov A."/>
            <person name="Andreopoulos B."/>
            <person name="Baker S."/>
            <person name="Barry K."/>
            <person name="Bills G."/>
            <person name="Bluhm B."/>
            <person name="Cannon C."/>
            <person name="Castanera R."/>
            <person name="Culley D."/>
            <person name="Daum C."/>
            <person name="Ezra D."/>
            <person name="Gonzalez J."/>
            <person name="Henrissat B."/>
            <person name="Kuo A."/>
            <person name="Liang C."/>
            <person name="Lipzen A."/>
            <person name="Lutzoni F."/>
            <person name="Magnuson J."/>
            <person name="Mondo S."/>
            <person name="Nolan M."/>
            <person name="Ohm R."/>
            <person name="Pangilinan J."/>
            <person name="Park H.-J."/>
            <person name="Ramirez L."/>
            <person name="Alfaro M."/>
            <person name="Sun H."/>
            <person name="Tritt A."/>
            <person name="Yoshinaga Y."/>
            <person name="Zwiers L.-H."/>
            <person name="Turgeon B."/>
            <person name="Goodwin S."/>
            <person name="Spatafora J."/>
            <person name="Crous P."/>
            <person name="Grigoriev I."/>
        </authorList>
    </citation>
    <scope>NUCLEOTIDE SEQUENCE</scope>
    <source>
        <strain evidence="3">CBS 262.69</strain>
    </source>
</reference>
<feature type="domain" description="RRM" evidence="2">
    <location>
        <begin position="127"/>
        <end position="205"/>
    </location>
</feature>
<protein>
    <recommendedName>
        <fullName evidence="2">RRM domain-containing protein</fullName>
    </recommendedName>
</protein>
<keyword evidence="1" id="KW-0694">RNA-binding</keyword>
<dbReference type="SUPFAM" id="SSF54928">
    <property type="entry name" value="RNA-binding domain, RBD"/>
    <property type="match status" value="1"/>
</dbReference>
<dbReference type="Proteomes" id="UP000799640">
    <property type="component" value="Unassembled WGS sequence"/>
</dbReference>
<evidence type="ECO:0000259" key="2">
    <source>
        <dbReference type="PROSITE" id="PS50102"/>
    </source>
</evidence>
<dbReference type="GO" id="GO:0005634">
    <property type="term" value="C:nucleus"/>
    <property type="evidence" value="ECO:0007669"/>
    <property type="project" value="InterPro"/>
</dbReference>
<gene>
    <name evidence="3" type="ORF">EJ06DRAFT_149538</name>
</gene>
<dbReference type="InterPro" id="IPR012677">
    <property type="entry name" value="Nucleotide-bd_a/b_plait_sf"/>
</dbReference>
<sequence length="386" mass="42282">MADKANQAADVKGLTQAMAKLNPSGLEAATSSKSIKAYGQIAPIPFSLQNKSPATFGAFGVSGKPGPSGSFSSHAPDVEMGDSDVDIFHCVQHPVLGIDGDTELSSQDKADPKLTGKMAQATYVPSACLFVGNLPCNHTDRQLEDQVYVAFKKFGECYISVHRNGHAMPYCFVQFKEEEHAKVAFNQGAGLTVRGRKIRVEFVKAHRSIFFTRIDGKPVRPEEAIQALKQYSLDDVVIPGGFEKEAYELPEGVWVKFKYYGECQQALQDFPKSMSKYQLYYKQFGLNSKKSGGSTPRRHAALTAVSPAKTVPAKKVDNNENSLVANVIVAPPPFTTLELVHGQFLTFGHIISVAPFLILNDYTRVFVVMYSEVSSADKALVCLTYY</sequence>
<dbReference type="GO" id="GO:0003723">
    <property type="term" value="F:RNA binding"/>
    <property type="evidence" value="ECO:0007669"/>
    <property type="project" value="UniProtKB-UniRule"/>
</dbReference>
<dbReference type="Pfam" id="PF00076">
    <property type="entry name" value="RRM_1"/>
    <property type="match status" value="1"/>
</dbReference>
<dbReference type="InterPro" id="IPR035979">
    <property type="entry name" value="RBD_domain_sf"/>
</dbReference>